<evidence type="ECO:0000313" key="1">
    <source>
        <dbReference type="EMBL" id="TGL53083.1"/>
    </source>
</evidence>
<dbReference type="Proteomes" id="UP000297609">
    <property type="component" value="Unassembled WGS sequence"/>
</dbReference>
<organism evidence="1 2">
    <name type="scientific">Leptospira kemamanensis</name>
    <dbReference type="NCBI Taxonomy" id="2484942"/>
    <lineage>
        <taxon>Bacteria</taxon>
        <taxon>Pseudomonadati</taxon>
        <taxon>Spirochaetota</taxon>
        <taxon>Spirochaetia</taxon>
        <taxon>Leptospirales</taxon>
        <taxon>Leptospiraceae</taxon>
        <taxon>Leptospira</taxon>
    </lineage>
</organism>
<evidence type="ECO:0008006" key="3">
    <source>
        <dbReference type="Google" id="ProtNLM"/>
    </source>
</evidence>
<dbReference type="EMBL" id="RQGG01000028">
    <property type="protein sequence ID" value="TGL53083.1"/>
    <property type="molecule type" value="Genomic_DNA"/>
</dbReference>
<comment type="caution">
    <text evidence="1">The sequence shown here is derived from an EMBL/GenBank/DDBJ whole genome shotgun (WGS) entry which is preliminary data.</text>
</comment>
<gene>
    <name evidence="1" type="ORF">EHQ59_09070</name>
</gene>
<evidence type="ECO:0000313" key="2">
    <source>
        <dbReference type="Proteomes" id="UP000297609"/>
    </source>
</evidence>
<keyword evidence="2" id="KW-1185">Reference proteome</keyword>
<reference evidence="1" key="1">
    <citation type="journal article" date="2019" name="PLoS Negl. Trop. Dis.">
        <title>Revisiting the worldwide diversity of Leptospira species in the environment.</title>
        <authorList>
            <person name="Vincent A.T."/>
            <person name="Schiettekatte O."/>
            <person name="Bourhy P."/>
            <person name="Veyrier F.J."/>
            <person name="Picardeau M."/>
        </authorList>
    </citation>
    <scope>NUCLEOTIDE SEQUENCE [LARGE SCALE GENOMIC DNA]</scope>
    <source>
        <strain evidence="1">201702454</strain>
    </source>
</reference>
<accession>A0A4V3JQ58</accession>
<name>A0A4V3JQ58_9LEPT</name>
<dbReference type="AlphaFoldDB" id="A0A4V3JQ58"/>
<sequence length="265" mass="31100">MRILLFLRCNFVFCIVFLSITTNLVAKSYQRDFFVPEPLYFDLVRNLGSKKGEFEVNSLAKFPNQKQTKYAHEIEYTFENNHALELELPMTEGKVTDLKFAYQYTLPDLNLEVYKHGLQFISEQSISDSSHTVSALYLSAFRFNQSFGVLLMNGFQRYVGVKYLETGNFDSSHDASINIWAPEKIRSDRYLGNFNFFYDHSETWIYGLEINLRTNFKKENEFLILPNIKYHITEKTNFHFGLGVANELEQKQMSPISIFRFVLEI</sequence>
<protein>
    <recommendedName>
        <fullName evidence="3">Phosphoribosylformylglycinamidine synthase</fullName>
    </recommendedName>
</protein>
<proteinExistence type="predicted"/>